<accession>A0ABW5DLT6</accession>
<evidence type="ECO:0000313" key="2">
    <source>
        <dbReference type="Proteomes" id="UP001597373"/>
    </source>
</evidence>
<dbReference type="RefSeq" id="WP_345098213.1">
    <property type="nucleotide sequence ID" value="NZ_BAABGS010000012.1"/>
</dbReference>
<dbReference type="Proteomes" id="UP001597373">
    <property type="component" value="Unassembled WGS sequence"/>
</dbReference>
<keyword evidence="2" id="KW-1185">Reference proteome</keyword>
<sequence length="57" mass="6510">MKKELEHLAQLIREEQRRLLQVAAESGQIPPAQTLERIAMLELNIAAIENTLDETDK</sequence>
<comment type="caution">
    <text evidence="1">The sequence shown here is derived from an EMBL/GenBank/DDBJ whole genome shotgun (WGS) entry which is preliminary data.</text>
</comment>
<organism evidence="1 2">
    <name type="scientific">Chelativorans composti</name>
    <dbReference type="NCBI Taxonomy" id="768533"/>
    <lineage>
        <taxon>Bacteria</taxon>
        <taxon>Pseudomonadati</taxon>
        <taxon>Pseudomonadota</taxon>
        <taxon>Alphaproteobacteria</taxon>
        <taxon>Hyphomicrobiales</taxon>
        <taxon>Phyllobacteriaceae</taxon>
        <taxon>Chelativorans</taxon>
    </lineage>
</organism>
<proteinExistence type="predicted"/>
<evidence type="ECO:0000313" key="1">
    <source>
        <dbReference type="EMBL" id="MFD2260941.1"/>
    </source>
</evidence>
<name>A0ABW5DLT6_9HYPH</name>
<gene>
    <name evidence="1" type="ORF">ACFSMZ_14405</name>
</gene>
<reference evidence="2" key="1">
    <citation type="journal article" date="2019" name="Int. J. Syst. Evol. Microbiol.">
        <title>The Global Catalogue of Microorganisms (GCM) 10K type strain sequencing project: providing services to taxonomists for standard genome sequencing and annotation.</title>
        <authorList>
            <consortium name="The Broad Institute Genomics Platform"/>
            <consortium name="The Broad Institute Genome Sequencing Center for Infectious Disease"/>
            <person name="Wu L."/>
            <person name="Ma J."/>
        </authorList>
    </citation>
    <scope>NUCLEOTIDE SEQUENCE [LARGE SCALE GENOMIC DNA]</scope>
    <source>
        <strain evidence="2">KCTC 23707</strain>
    </source>
</reference>
<dbReference type="EMBL" id="JBHUIR010000054">
    <property type="protein sequence ID" value="MFD2260941.1"/>
    <property type="molecule type" value="Genomic_DNA"/>
</dbReference>
<protein>
    <submittedName>
        <fullName evidence="1">Uncharacterized protein</fullName>
    </submittedName>
</protein>